<dbReference type="PROSITE" id="PS01174">
    <property type="entry name" value="LIPASE_GDXG_SER"/>
    <property type="match status" value="1"/>
</dbReference>
<reference evidence="6" key="1">
    <citation type="journal article" date="2023" name="Mol. Phylogenet. Evol.">
        <title>Genome-scale phylogeny and comparative genomics of the fungal order Sordariales.</title>
        <authorList>
            <person name="Hensen N."/>
            <person name="Bonometti L."/>
            <person name="Westerberg I."/>
            <person name="Brannstrom I.O."/>
            <person name="Guillou S."/>
            <person name="Cros-Aarteil S."/>
            <person name="Calhoun S."/>
            <person name="Haridas S."/>
            <person name="Kuo A."/>
            <person name="Mondo S."/>
            <person name="Pangilinan J."/>
            <person name="Riley R."/>
            <person name="LaButti K."/>
            <person name="Andreopoulos B."/>
            <person name="Lipzen A."/>
            <person name="Chen C."/>
            <person name="Yan M."/>
            <person name="Daum C."/>
            <person name="Ng V."/>
            <person name="Clum A."/>
            <person name="Steindorff A."/>
            <person name="Ohm R.A."/>
            <person name="Martin F."/>
            <person name="Silar P."/>
            <person name="Natvig D.O."/>
            <person name="Lalanne C."/>
            <person name="Gautier V."/>
            <person name="Ament-Velasquez S.L."/>
            <person name="Kruys A."/>
            <person name="Hutchinson M.I."/>
            <person name="Powell A.J."/>
            <person name="Barry K."/>
            <person name="Miller A.N."/>
            <person name="Grigoriev I.V."/>
            <person name="Debuchy R."/>
            <person name="Gladieux P."/>
            <person name="Hiltunen Thoren M."/>
            <person name="Johannesson H."/>
        </authorList>
    </citation>
    <scope>NUCLEOTIDE SEQUENCE</scope>
    <source>
        <strain evidence="6">PSN293</strain>
    </source>
</reference>
<evidence type="ECO:0000256" key="2">
    <source>
        <dbReference type="ARBA" id="ARBA00022801"/>
    </source>
</evidence>
<reference evidence="6" key="2">
    <citation type="submission" date="2023-05" db="EMBL/GenBank/DDBJ databases">
        <authorList>
            <consortium name="Lawrence Berkeley National Laboratory"/>
            <person name="Steindorff A."/>
            <person name="Hensen N."/>
            <person name="Bonometti L."/>
            <person name="Westerberg I."/>
            <person name="Brannstrom I.O."/>
            <person name="Guillou S."/>
            <person name="Cros-Aarteil S."/>
            <person name="Calhoun S."/>
            <person name="Haridas S."/>
            <person name="Kuo A."/>
            <person name="Mondo S."/>
            <person name="Pangilinan J."/>
            <person name="Riley R."/>
            <person name="Labutti K."/>
            <person name="Andreopoulos B."/>
            <person name="Lipzen A."/>
            <person name="Chen C."/>
            <person name="Yanf M."/>
            <person name="Daum C."/>
            <person name="Ng V."/>
            <person name="Clum A."/>
            <person name="Ohm R."/>
            <person name="Martin F."/>
            <person name="Silar P."/>
            <person name="Natvig D."/>
            <person name="Lalanne C."/>
            <person name="Gautier V."/>
            <person name="Ament-Velasquez S.L."/>
            <person name="Kruys A."/>
            <person name="Hutchinson M.I."/>
            <person name="Powell A.J."/>
            <person name="Barry K."/>
            <person name="Miller A.N."/>
            <person name="Grigoriev I.V."/>
            <person name="Debuchy R."/>
            <person name="Gladieux P."/>
            <person name="Thoren M.H."/>
            <person name="Johannesson H."/>
        </authorList>
    </citation>
    <scope>NUCLEOTIDE SEQUENCE</scope>
    <source>
        <strain evidence="6">PSN293</strain>
    </source>
</reference>
<keyword evidence="4" id="KW-0812">Transmembrane</keyword>
<dbReference type="GO" id="GO:0016787">
    <property type="term" value="F:hydrolase activity"/>
    <property type="evidence" value="ECO:0007669"/>
    <property type="project" value="UniProtKB-KW"/>
</dbReference>
<evidence type="ECO:0000256" key="4">
    <source>
        <dbReference type="SAM" id="Phobius"/>
    </source>
</evidence>
<keyword evidence="4" id="KW-0472">Membrane</keyword>
<dbReference type="PANTHER" id="PTHR48081:SF8">
    <property type="entry name" value="ALPHA_BETA HYDROLASE FOLD-3 DOMAIN-CONTAINING PROTEIN-RELATED"/>
    <property type="match status" value="1"/>
</dbReference>
<feature type="domain" description="Alpha/beta hydrolase fold-3" evidence="5">
    <location>
        <begin position="153"/>
        <end position="393"/>
    </location>
</feature>
<keyword evidence="4" id="KW-1133">Transmembrane helix</keyword>
<evidence type="ECO:0000256" key="1">
    <source>
        <dbReference type="ARBA" id="ARBA00010515"/>
    </source>
</evidence>
<evidence type="ECO:0000259" key="5">
    <source>
        <dbReference type="Pfam" id="PF07859"/>
    </source>
</evidence>
<dbReference type="EMBL" id="MU858045">
    <property type="protein sequence ID" value="KAK4220341.1"/>
    <property type="molecule type" value="Genomic_DNA"/>
</dbReference>
<name>A0AAN7BC34_9PEZI</name>
<dbReference type="AlphaFoldDB" id="A0AAN7BC34"/>
<protein>
    <submittedName>
        <fullName evidence="6">Sterigmatocystin biosynthesis lipase esterase stci</fullName>
    </submittedName>
</protein>
<dbReference type="Pfam" id="PF07859">
    <property type="entry name" value="Abhydrolase_3"/>
    <property type="match status" value="1"/>
</dbReference>
<dbReference type="InterPro" id="IPR013094">
    <property type="entry name" value="AB_hydrolase_3"/>
</dbReference>
<proteinExistence type="inferred from homology"/>
<feature type="transmembrane region" description="Helical" evidence="4">
    <location>
        <begin position="31"/>
        <end position="58"/>
    </location>
</feature>
<evidence type="ECO:0000313" key="6">
    <source>
        <dbReference type="EMBL" id="KAK4220341.1"/>
    </source>
</evidence>
<dbReference type="Gene3D" id="3.40.50.1820">
    <property type="entry name" value="alpha/beta hydrolase"/>
    <property type="match status" value="1"/>
</dbReference>
<gene>
    <name evidence="6" type="ORF">QBC37DRAFT_408396</name>
</gene>
<keyword evidence="2" id="KW-0378">Hydrolase</keyword>
<organism evidence="6 7">
    <name type="scientific">Rhypophila decipiens</name>
    <dbReference type="NCBI Taxonomy" id="261697"/>
    <lineage>
        <taxon>Eukaryota</taxon>
        <taxon>Fungi</taxon>
        <taxon>Dikarya</taxon>
        <taxon>Ascomycota</taxon>
        <taxon>Pezizomycotina</taxon>
        <taxon>Sordariomycetes</taxon>
        <taxon>Sordariomycetidae</taxon>
        <taxon>Sordariales</taxon>
        <taxon>Naviculisporaceae</taxon>
        <taxon>Rhypophila</taxon>
    </lineage>
</organism>
<dbReference type="InterPro" id="IPR029058">
    <property type="entry name" value="AB_hydrolase_fold"/>
</dbReference>
<comment type="caution">
    <text evidence="6">The sequence shown here is derived from an EMBL/GenBank/DDBJ whole genome shotgun (WGS) entry which is preliminary data.</text>
</comment>
<evidence type="ECO:0000256" key="3">
    <source>
        <dbReference type="PROSITE-ProRule" id="PRU10038"/>
    </source>
</evidence>
<accession>A0AAN7BC34</accession>
<feature type="active site" evidence="3">
    <location>
        <position position="234"/>
    </location>
</feature>
<dbReference type="Proteomes" id="UP001301769">
    <property type="component" value="Unassembled WGS sequence"/>
</dbReference>
<keyword evidence="7" id="KW-1185">Reference proteome</keyword>
<comment type="similarity">
    <text evidence="1">Belongs to the 'GDXG' lipolytic enzyme family.</text>
</comment>
<evidence type="ECO:0000313" key="7">
    <source>
        <dbReference type="Proteomes" id="UP001301769"/>
    </source>
</evidence>
<dbReference type="InterPro" id="IPR050300">
    <property type="entry name" value="GDXG_lipolytic_enzyme"/>
</dbReference>
<dbReference type="PANTHER" id="PTHR48081">
    <property type="entry name" value="AB HYDROLASE SUPERFAMILY PROTEIN C4A8.06C"/>
    <property type="match status" value="1"/>
</dbReference>
<dbReference type="SUPFAM" id="SSF53474">
    <property type="entry name" value="alpha/beta-Hydrolases"/>
    <property type="match status" value="1"/>
</dbReference>
<dbReference type="InterPro" id="IPR033140">
    <property type="entry name" value="Lipase_GDXG_put_SER_AS"/>
</dbReference>
<sequence>MAAISKLALSTPLQYKPATTLPRRVQTFLDWAHALLITPFLLTNFTVDILLLVLFPFARPSPKWNLNQAIRMRLVKMVLLYMSILKTADRLHLKPGRERSRFEMINPGPSSLYKGPLRCPDETDMSPVVKPAIIGTTWTPGLPSATPDITIALHIHGGGFTLGNGRDEDTGFLAKNFLKHMGVTHVSTPQYRLSSCPSQQNHFPAPVQDALTAYLDLVLTKKIPAKQIILSGDSAGGNIVLALARYISEYGTELGIPPPGGIALWSPWVDIHAATDLTLDVKMSPHYETDYICTEFARWGAGCVLGASGTGVKVDARGPYMSPLHDPFRLARPGHSVEGTGRKEDADDIPLFIHAGECEVLVDDVREFARLIKEVAGWKKVHLEIAKYCPHDIVLIGDKIGFEKEAAEAVTEAGAFFRRMGLISTPLKTL</sequence>